<dbReference type="InterPro" id="IPR035587">
    <property type="entry name" value="DUS-like_FMN-bd"/>
</dbReference>
<evidence type="ECO:0000256" key="3">
    <source>
        <dbReference type="ARBA" id="ARBA00022643"/>
    </source>
</evidence>
<dbReference type="EC" id="1.3.1.-" evidence="7"/>
<keyword evidence="3 7" id="KW-0288">FMN</keyword>
<feature type="domain" description="DUS-like FMN-binding" evidence="10">
    <location>
        <begin position="5"/>
        <end position="254"/>
    </location>
</feature>
<reference evidence="11 12" key="1">
    <citation type="submission" date="2015-09" db="EMBL/GenBank/DDBJ databases">
        <authorList>
            <consortium name="Pathogen Informatics"/>
        </authorList>
    </citation>
    <scope>NUCLEOTIDE SEQUENCE [LARGE SCALE GENOMIC DNA]</scope>
    <source>
        <strain evidence="11 12">2789STDY5608837</strain>
    </source>
</reference>
<dbReference type="InterPro" id="IPR013785">
    <property type="entry name" value="Aldolase_TIM"/>
</dbReference>
<evidence type="ECO:0000256" key="9">
    <source>
        <dbReference type="PIRSR" id="PIRSR006621-2"/>
    </source>
</evidence>
<feature type="binding site" evidence="9">
    <location>
        <position position="162"/>
    </location>
    <ligand>
        <name>FMN</name>
        <dbReference type="ChEBI" id="CHEBI:58210"/>
    </ligand>
</feature>
<keyword evidence="2 7" id="KW-0285">Flavoprotein</keyword>
<evidence type="ECO:0000256" key="2">
    <source>
        <dbReference type="ARBA" id="ARBA00022630"/>
    </source>
</evidence>
<comment type="function">
    <text evidence="7">Catalyzes the synthesis of 5,6-dihydrouridine (D), a modified base found in the D-loop of most tRNAs, via the reduction of the C5-C6 double bond in target uridines.</text>
</comment>
<evidence type="ECO:0000256" key="8">
    <source>
        <dbReference type="PIRSR" id="PIRSR006621-1"/>
    </source>
</evidence>
<evidence type="ECO:0000259" key="10">
    <source>
        <dbReference type="Pfam" id="PF01207"/>
    </source>
</evidence>
<dbReference type="AlphaFoldDB" id="A0A173YZ63"/>
<evidence type="ECO:0000256" key="1">
    <source>
        <dbReference type="ARBA" id="ARBA00001917"/>
    </source>
</evidence>
<dbReference type="PANTHER" id="PTHR45846">
    <property type="entry name" value="TRNA-DIHYDROURIDINE(47) SYNTHASE [NAD(P)(+)]-LIKE"/>
    <property type="match status" value="1"/>
</dbReference>
<dbReference type="PIRSF" id="PIRSF006621">
    <property type="entry name" value="Dus"/>
    <property type="match status" value="1"/>
</dbReference>
<evidence type="ECO:0000256" key="7">
    <source>
        <dbReference type="PIRNR" id="PIRNR006621"/>
    </source>
</evidence>
<accession>A0A173YZ63</accession>
<feature type="binding site" evidence="9">
    <location>
        <begin position="218"/>
        <end position="219"/>
    </location>
    <ligand>
        <name>FMN</name>
        <dbReference type="ChEBI" id="CHEBI:58210"/>
    </ligand>
</feature>
<evidence type="ECO:0000313" key="11">
    <source>
        <dbReference type="EMBL" id="CUN68038.1"/>
    </source>
</evidence>
<sequence>MKLYLAPLEGITSYIYRKALYQCFDGFDKYFIPFIRAKQNLNFSGREKKDISLENNSGMYAVPQILSRNADDFLRTANQLKEYGYQEVNLNLGCPSKTVVTKGCGAGFLTRPDELEQFLDRIFSKTDMKISVKTRLGMEDAEEFPRLMEIYNRFPMEELIIHPRVQKDFYNNTPNLEAFGEALAISKNPVCYNGDIFSTDDFKRIQSQFPDVECFMMGRGVLADPSLAREIRGGKAADQSDIRRFHDLLYHTYREEVSGDRNVLFKMKEIWFYLAPMFADSKKYAKKIKKSERCVVYESAVNELFANCRFTGTQSK</sequence>
<keyword evidence="6 7" id="KW-0560">Oxidoreductase</keyword>
<dbReference type="Proteomes" id="UP000095409">
    <property type="component" value="Unassembled WGS sequence"/>
</dbReference>
<dbReference type="SUPFAM" id="SSF51395">
    <property type="entry name" value="FMN-linked oxidoreductases"/>
    <property type="match status" value="1"/>
</dbReference>
<dbReference type="EMBL" id="CYZD01000002">
    <property type="protein sequence ID" value="CUN68038.1"/>
    <property type="molecule type" value="Genomic_DNA"/>
</dbReference>
<proteinExistence type="inferred from homology"/>
<name>A0A173YZ63_9FIRM</name>
<protein>
    <recommendedName>
        <fullName evidence="7">tRNA-dihydrouridine synthase</fullName>
        <ecNumber evidence="7">1.3.1.-</ecNumber>
    </recommendedName>
</protein>
<dbReference type="InterPro" id="IPR001269">
    <property type="entry name" value="DUS_fam"/>
</dbReference>
<evidence type="ECO:0000313" key="12">
    <source>
        <dbReference type="Proteomes" id="UP000095409"/>
    </source>
</evidence>
<dbReference type="GO" id="GO:0050660">
    <property type="term" value="F:flavin adenine dinucleotide binding"/>
    <property type="evidence" value="ECO:0007669"/>
    <property type="project" value="InterPro"/>
</dbReference>
<dbReference type="Gene3D" id="3.20.20.70">
    <property type="entry name" value="Aldolase class I"/>
    <property type="match status" value="1"/>
</dbReference>
<comment type="similarity">
    <text evidence="7">Belongs to the dus family.</text>
</comment>
<feature type="binding site" evidence="9">
    <location>
        <position position="133"/>
    </location>
    <ligand>
        <name>FMN</name>
        <dbReference type="ChEBI" id="CHEBI:58210"/>
    </ligand>
</feature>
<gene>
    <name evidence="11" type="primary">dus_1</name>
    <name evidence="11" type="ORF">ERS852394_00724</name>
</gene>
<evidence type="ECO:0000256" key="4">
    <source>
        <dbReference type="ARBA" id="ARBA00022694"/>
    </source>
</evidence>
<comment type="cofactor">
    <cofactor evidence="1 7 9">
        <name>FMN</name>
        <dbReference type="ChEBI" id="CHEBI:58210"/>
    </cofactor>
</comment>
<feature type="active site" description="Proton donor" evidence="8">
    <location>
        <position position="94"/>
    </location>
</feature>
<dbReference type="GO" id="GO:0017150">
    <property type="term" value="F:tRNA dihydrouridine synthase activity"/>
    <property type="evidence" value="ECO:0007669"/>
    <property type="project" value="InterPro"/>
</dbReference>
<dbReference type="PANTHER" id="PTHR45846:SF1">
    <property type="entry name" value="TRNA-DIHYDROURIDINE(47) SYNTHASE [NAD(P)(+)]-LIKE"/>
    <property type="match status" value="1"/>
</dbReference>
<dbReference type="InterPro" id="IPR018517">
    <property type="entry name" value="tRNA_hU_synthase_CS"/>
</dbReference>
<keyword evidence="4 7" id="KW-0819">tRNA processing</keyword>
<evidence type="ECO:0000256" key="5">
    <source>
        <dbReference type="ARBA" id="ARBA00022857"/>
    </source>
</evidence>
<feature type="binding site" evidence="9">
    <location>
        <position position="64"/>
    </location>
    <ligand>
        <name>FMN</name>
        <dbReference type="ChEBI" id="CHEBI:58210"/>
    </ligand>
</feature>
<organism evidence="11 12">
    <name type="scientific">Blautia obeum</name>
    <dbReference type="NCBI Taxonomy" id="40520"/>
    <lineage>
        <taxon>Bacteria</taxon>
        <taxon>Bacillati</taxon>
        <taxon>Bacillota</taxon>
        <taxon>Clostridia</taxon>
        <taxon>Lachnospirales</taxon>
        <taxon>Lachnospiraceae</taxon>
        <taxon>Blautia</taxon>
    </lineage>
</organism>
<keyword evidence="5" id="KW-0521">NADP</keyword>
<dbReference type="Pfam" id="PF01207">
    <property type="entry name" value="Dus"/>
    <property type="match status" value="1"/>
</dbReference>
<dbReference type="PROSITE" id="PS01136">
    <property type="entry name" value="UPF0034"/>
    <property type="match status" value="1"/>
</dbReference>
<keyword evidence="9" id="KW-0547">Nucleotide-binding</keyword>
<dbReference type="RefSeq" id="WP_055065692.1">
    <property type="nucleotide sequence ID" value="NZ_CYZD01000002.1"/>
</dbReference>
<evidence type="ECO:0000256" key="6">
    <source>
        <dbReference type="ARBA" id="ARBA00023002"/>
    </source>
</evidence>
<dbReference type="CDD" id="cd02801">
    <property type="entry name" value="DUS_like_FMN"/>
    <property type="match status" value="1"/>
</dbReference>
<dbReference type="GO" id="GO:0003723">
    <property type="term" value="F:RNA binding"/>
    <property type="evidence" value="ECO:0007669"/>
    <property type="project" value="TreeGrafter"/>
</dbReference>